<feature type="transmembrane region" description="Helical" evidence="8">
    <location>
        <begin position="144"/>
        <end position="167"/>
    </location>
</feature>
<feature type="transmembrane region" description="Helical" evidence="8">
    <location>
        <begin position="85"/>
        <end position="106"/>
    </location>
</feature>
<keyword evidence="4 8" id="KW-0812">Transmembrane</keyword>
<evidence type="ECO:0000313" key="9">
    <source>
        <dbReference type="EMBL" id="SEG53711.1"/>
    </source>
</evidence>
<organism evidence="9 10">
    <name type="scientific">Bryocella elongata</name>
    <dbReference type="NCBI Taxonomy" id="863522"/>
    <lineage>
        <taxon>Bacteria</taxon>
        <taxon>Pseudomonadati</taxon>
        <taxon>Acidobacteriota</taxon>
        <taxon>Terriglobia</taxon>
        <taxon>Terriglobales</taxon>
        <taxon>Acidobacteriaceae</taxon>
        <taxon>Bryocella</taxon>
    </lineage>
</organism>
<feature type="transmembrane region" description="Helical" evidence="8">
    <location>
        <begin position="115"/>
        <end position="132"/>
    </location>
</feature>
<proteinExistence type="inferred from homology"/>
<dbReference type="NCBIfam" id="TIGR03426">
    <property type="entry name" value="shape_MreD"/>
    <property type="match status" value="1"/>
</dbReference>
<evidence type="ECO:0000256" key="5">
    <source>
        <dbReference type="ARBA" id="ARBA00022960"/>
    </source>
</evidence>
<dbReference type="GO" id="GO:0005886">
    <property type="term" value="C:plasma membrane"/>
    <property type="evidence" value="ECO:0007669"/>
    <property type="project" value="UniProtKB-SubCell"/>
</dbReference>
<evidence type="ECO:0000256" key="2">
    <source>
        <dbReference type="ARBA" id="ARBA00007776"/>
    </source>
</evidence>
<keyword evidence="3" id="KW-1003">Cell membrane</keyword>
<keyword evidence="5" id="KW-0133">Cell shape</keyword>
<name>A0A1H6AYP8_9BACT</name>
<dbReference type="InterPro" id="IPR007227">
    <property type="entry name" value="Cell_shape_determining_MreD"/>
</dbReference>
<keyword evidence="6 8" id="KW-1133">Transmembrane helix</keyword>
<keyword evidence="10" id="KW-1185">Reference proteome</keyword>
<dbReference type="OrthoDB" id="121692at2"/>
<evidence type="ECO:0000256" key="4">
    <source>
        <dbReference type="ARBA" id="ARBA00022692"/>
    </source>
</evidence>
<dbReference type="AlphaFoldDB" id="A0A1H6AYP8"/>
<evidence type="ECO:0000256" key="1">
    <source>
        <dbReference type="ARBA" id="ARBA00004651"/>
    </source>
</evidence>
<reference evidence="9 10" key="1">
    <citation type="submission" date="2016-10" db="EMBL/GenBank/DDBJ databases">
        <authorList>
            <person name="de Groot N.N."/>
        </authorList>
    </citation>
    <scope>NUCLEOTIDE SEQUENCE [LARGE SCALE GENOMIC DNA]</scope>
    <source>
        <strain evidence="9 10">DSM 22489</strain>
    </source>
</reference>
<evidence type="ECO:0000256" key="6">
    <source>
        <dbReference type="ARBA" id="ARBA00022989"/>
    </source>
</evidence>
<accession>A0A1H6AYP8</accession>
<comment type="similarity">
    <text evidence="2">Belongs to the MreD family.</text>
</comment>
<dbReference type="Proteomes" id="UP000236728">
    <property type="component" value="Unassembled WGS sequence"/>
</dbReference>
<gene>
    <name evidence="9" type="ORF">SAMN05421819_3375</name>
</gene>
<evidence type="ECO:0000256" key="8">
    <source>
        <dbReference type="SAM" id="Phobius"/>
    </source>
</evidence>
<evidence type="ECO:0000313" key="10">
    <source>
        <dbReference type="Proteomes" id="UP000236728"/>
    </source>
</evidence>
<comment type="subcellular location">
    <subcellularLocation>
        <location evidence="1">Cell membrane</location>
        <topology evidence="1">Multi-pass membrane protein</topology>
    </subcellularLocation>
</comment>
<feature type="transmembrane region" description="Helical" evidence="8">
    <location>
        <begin position="20"/>
        <end position="41"/>
    </location>
</feature>
<evidence type="ECO:0000256" key="7">
    <source>
        <dbReference type="ARBA" id="ARBA00023136"/>
    </source>
</evidence>
<dbReference type="GO" id="GO:0008360">
    <property type="term" value="P:regulation of cell shape"/>
    <property type="evidence" value="ECO:0007669"/>
    <property type="project" value="UniProtKB-KW"/>
</dbReference>
<evidence type="ECO:0000256" key="3">
    <source>
        <dbReference type="ARBA" id="ARBA00022475"/>
    </source>
</evidence>
<sequence length="174" mass="19118">MRERSYTSRQELDQYAFRPLVALLIPLACMVVQVLLPPWLLAKVGIDLPLLAVIYFAVARRSPIAGTITGTIIGLFQDGLTNLPFGVYGIAKAVIGYIAANIGFAVDMDNTVNRAIMNFAFSLAQSGMLYLIKRWVLADVTAHLLPIHEVIAAVANTAAGVPLFFLLDRFRIRE</sequence>
<protein>
    <submittedName>
        <fullName evidence="9">Rod shape-determining protein MreD</fullName>
    </submittedName>
</protein>
<keyword evidence="7 8" id="KW-0472">Membrane</keyword>
<dbReference type="RefSeq" id="WP_103934248.1">
    <property type="nucleotide sequence ID" value="NZ_FNVA01000006.1"/>
</dbReference>
<dbReference type="EMBL" id="FNVA01000006">
    <property type="protein sequence ID" value="SEG53711.1"/>
    <property type="molecule type" value="Genomic_DNA"/>
</dbReference>